<comment type="caution">
    <text evidence="7">The sequence shown here is derived from an EMBL/GenBank/DDBJ whole genome shotgun (WGS) entry which is preliminary data.</text>
</comment>
<dbReference type="OrthoDB" id="6147321at2759"/>
<dbReference type="Gene3D" id="1.20.1070.10">
    <property type="entry name" value="Rhodopsin 7-helix transmembrane proteins"/>
    <property type="match status" value="1"/>
</dbReference>
<feature type="transmembrane region" description="Helical" evidence="5">
    <location>
        <begin position="102"/>
        <end position="121"/>
    </location>
</feature>
<evidence type="ECO:0000313" key="7">
    <source>
        <dbReference type="EMBL" id="CAD2175815.1"/>
    </source>
</evidence>
<comment type="subcellular location">
    <subcellularLocation>
        <location evidence="1">Membrane</location>
    </subcellularLocation>
</comment>
<dbReference type="AlphaFoldDB" id="A0A6V7VLH8"/>
<dbReference type="EMBL" id="CAJEWN010000262">
    <property type="protein sequence ID" value="CAD2175815.1"/>
    <property type="molecule type" value="Genomic_DNA"/>
</dbReference>
<dbReference type="Proteomes" id="UP000580250">
    <property type="component" value="Unassembled WGS sequence"/>
</dbReference>
<feature type="transmembrane region" description="Helical" evidence="5">
    <location>
        <begin position="142"/>
        <end position="167"/>
    </location>
</feature>
<accession>A0A6V7VLH8</accession>
<evidence type="ECO:0000313" key="8">
    <source>
        <dbReference type="Proteomes" id="UP000580250"/>
    </source>
</evidence>
<keyword evidence="2 5" id="KW-0812">Transmembrane</keyword>
<feature type="transmembrane region" description="Helical" evidence="5">
    <location>
        <begin position="33"/>
        <end position="54"/>
    </location>
</feature>
<evidence type="ECO:0000256" key="1">
    <source>
        <dbReference type="ARBA" id="ARBA00004370"/>
    </source>
</evidence>
<protein>
    <recommendedName>
        <fullName evidence="6">G-protein coupled receptors family 1 profile domain-containing protein</fullName>
    </recommendedName>
</protein>
<feature type="transmembrane region" description="Helical" evidence="5">
    <location>
        <begin position="66"/>
        <end position="90"/>
    </location>
</feature>
<feature type="domain" description="G-protein coupled receptors family 1 profile" evidence="6">
    <location>
        <begin position="41"/>
        <end position="223"/>
    </location>
</feature>
<keyword evidence="4 5" id="KW-0472">Membrane</keyword>
<reference evidence="7 8" key="1">
    <citation type="submission" date="2020-08" db="EMBL/GenBank/DDBJ databases">
        <authorList>
            <person name="Koutsovoulos G."/>
            <person name="Danchin GJ E."/>
        </authorList>
    </citation>
    <scope>NUCLEOTIDE SEQUENCE [LARGE SCALE GENOMIC DNA]</scope>
</reference>
<dbReference type="GO" id="GO:0016020">
    <property type="term" value="C:membrane"/>
    <property type="evidence" value="ECO:0007669"/>
    <property type="project" value="UniProtKB-SubCell"/>
</dbReference>
<feature type="transmembrane region" description="Helical" evidence="5">
    <location>
        <begin position="191"/>
        <end position="213"/>
    </location>
</feature>
<evidence type="ECO:0000256" key="3">
    <source>
        <dbReference type="ARBA" id="ARBA00022989"/>
    </source>
</evidence>
<evidence type="ECO:0000256" key="2">
    <source>
        <dbReference type="ARBA" id="ARBA00022692"/>
    </source>
</evidence>
<sequence>MEENKSFYSPIYSTYNEKGFAPDLFFNALPNTLISLFIIISNSSLCYIIIKYRLKYQTIKSNTSTLLFIYASFEILNFTIRLIYFVRVSIGLNFLPMWLTKFYVIYINVSYMSIYFMYLLMSFDRLFAVSFPIIYKTLNKKLYIMGHLTTLIIFDISIFLIFIMPIFEYKNVLITGNPLDNIFFLSSINPIYSYITPIIFSITALIYLIIAILTKYKTGILKF</sequence>
<dbReference type="PROSITE" id="PS50262">
    <property type="entry name" value="G_PROTEIN_RECEP_F1_2"/>
    <property type="match status" value="1"/>
</dbReference>
<keyword evidence="3 5" id="KW-1133">Transmembrane helix</keyword>
<dbReference type="SUPFAM" id="SSF81321">
    <property type="entry name" value="Family A G protein-coupled receptor-like"/>
    <property type="match status" value="1"/>
</dbReference>
<proteinExistence type="predicted"/>
<dbReference type="InterPro" id="IPR017452">
    <property type="entry name" value="GPCR_Rhodpsn_7TM"/>
</dbReference>
<evidence type="ECO:0000256" key="4">
    <source>
        <dbReference type="ARBA" id="ARBA00023136"/>
    </source>
</evidence>
<evidence type="ECO:0000259" key="6">
    <source>
        <dbReference type="PROSITE" id="PS50262"/>
    </source>
</evidence>
<evidence type="ECO:0000256" key="5">
    <source>
        <dbReference type="SAM" id="Phobius"/>
    </source>
</evidence>
<organism evidence="7 8">
    <name type="scientific">Meloidogyne enterolobii</name>
    <name type="common">Root-knot nematode worm</name>
    <name type="synonym">Meloidogyne mayaguensis</name>
    <dbReference type="NCBI Taxonomy" id="390850"/>
    <lineage>
        <taxon>Eukaryota</taxon>
        <taxon>Metazoa</taxon>
        <taxon>Ecdysozoa</taxon>
        <taxon>Nematoda</taxon>
        <taxon>Chromadorea</taxon>
        <taxon>Rhabditida</taxon>
        <taxon>Tylenchina</taxon>
        <taxon>Tylenchomorpha</taxon>
        <taxon>Tylenchoidea</taxon>
        <taxon>Meloidogynidae</taxon>
        <taxon>Meloidogyninae</taxon>
        <taxon>Meloidogyne</taxon>
    </lineage>
</organism>
<gene>
    <name evidence="7" type="ORF">MENT_LOCUS27565</name>
</gene>
<name>A0A6V7VLH8_MELEN</name>